<feature type="transmembrane region" description="Helical" evidence="17">
    <location>
        <begin position="312"/>
        <end position="333"/>
    </location>
</feature>
<keyword evidence="6" id="KW-0573">Peptidoglycan synthesis</keyword>
<evidence type="ECO:0000256" key="4">
    <source>
        <dbReference type="ARBA" id="ARBA00022692"/>
    </source>
</evidence>
<accession>A0A0R2ABZ7</accession>
<feature type="transmembrane region" description="Helical" evidence="17">
    <location>
        <begin position="126"/>
        <end position="149"/>
    </location>
</feature>
<keyword evidence="4 17" id="KW-0812">Transmembrane</keyword>
<dbReference type="GO" id="GO:0005886">
    <property type="term" value="C:plasma membrane"/>
    <property type="evidence" value="ECO:0007669"/>
    <property type="project" value="TreeGrafter"/>
</dbReference>
<evidence type="ECO:0000256" key="7">
    <source>
        <dbReference type="ARBA" id="ARBA00022989"/>
    </source>
</evidence>
<keyword evidence="8 17" id="KW-0472">Membrane</keyword>
<feature type="transmembrane region" description="Helical" evidence="17">
    <location>
        <begin position="35"/>
        <end position="55"/>
    </location>
</feature>
<dbReference type="InterPro" id="IPR018365">
    <property type="entry name" value="Cell_cycle_FtsW-rel_CS"/>
</dbReference>
<dbReference type="Pfam" id="PF01098">
    <property type="entry name" value="FTSW_RODA_SPOVE"/>
    <property type="match status" value="1"/>
</dbReference>
<dbReference type="PANTHER" id="PTHR30474:SF2">
    <property type="entry name" value="PEPTIDOGLYCAN GLYCOSYLTRANSFERASE FTSW-RELATED"/>
    <property type="match status" value="1"/>
</dbReference>
<evidence type="ECO:0000256" key="6">
    <source>
        <dbReference type="ARBA" id="ARBA00022984"/>
    </source>
</evidence>
<evidence type="ECO:0000256" key="8">
    <source>
        <dbReference type="ARBA" id="ARBA00023136"/>
    </source>
</evidence>
<dbReference type="AlphaFoldDB" id="A0A0R2ABZ7"/>
<gene>
    <name evidence="18" type="ORF">FC14_GL001625</name>
</gene>
<keyword evidence="19" id="KW-1185">Reference proteome</keyword>
<evidence type="ECO:0000256" key="3">
    <source>
        <dbReference type="ARBA" id="ARBA00022679"/>
    </source>
</evidence>
<feature type="transmembrane region" description="Helical" evidence="17">
    <location>
        <begin position="170"/>
        <end position="188"/>
    </location>
</feature>
<name>A0A0R2ABZ7_9LACO</name>
<evidence type="ECO:0000256" key="13">
    <source>
        <dbReference type="ARBA" id="ARBA00041418"/>
    </source>
</evidence>
<evidence type="ECO:0000313" key="19">
    <source>
        <dbReference type="Proteomes" id="UP000051008"/>
    </source>
</evidence>
<dbReference type="GO" id="GO:0032153">
    <property type="term" value="C:cell division site"/>
    <property type="evidence" value="ECO:0007669"/>
    <property type="project" value="TreeGrafter"/>
</dbReference>
<evidence type="ECO:0000256" key="2">
    <source>
        <dbReference type="ARBA" id="ARBA00022676"/>
    </source>
</evidence>
<dbReference type="PROSITE" id="PS00428">
    <property type="entry name" value="FTSW_RODA_SPOVE"/>
    <property type="match status" value="1"/>
</dbReference>
<feature type="transmembrane region" description="Helical" evidence="17">
    <location>
        <begin position="67"/>
        <end position="85"/>
    </location>
</feature>
<feature type="transmembrane region" description="Helical" evidence="17">
    <location>
        <begin position="378"/>
        <end position="399"/>
    </location>
</feature>
<evidence type="ECO:0000256" key="9">
    <source>
        <dbReference type="ARBA" id="ARBA00032370"/>
    </source>
</evidence>
<keyword evidence="18" id="KW-0132">Cell division</keyword>
<dbReference type="PANTHER" id="PTHR30474">
    <property type="entry name" value="CELL CYCLE PROTEIN"/>
    <property type="match status" value="1"/>
</dbReference>
<dbReference type="Proteomes" id="UP000051008">
    <property type="component" value="Unassembled WGS sequence"/>
</dbReference>
<dbReference type="GO" id="GO:0051301">
    <property type="term" value="P:cell division"/>
    <property type="evidence" value="ECO:0007669"/>
    <property type="project" value="UniProtKB-KW"/>
</dbReference>
<dbReference type="InterPro" id="IPR001182">
    <property type="entry name" value="FtsW/RodA"/>
</dbReference>
<evidence type="ECO:0000256" key="12">
    <source>
        <dbReference type="ARBA" id="ARBA00041185"/>
    </source>
</evidence>
<comment type="function">
    <text evidence="16">Peptidoglycan polymerase that is essential for cell division.</text>
</comment>
<reference evidence="18 19" key="1">
    <citation type="journal article" date="2015" name="Genome Announc.">
        <title>Expanding the biotechnology potential of lactobacilli through comparative genomics of 213 strains and associated genera.</title>
        <authorList>
            <person name="Sun Z."/>
            <person name="Harris H.M."/>
            <person name="McCann A."/>
            <person name="Guo C."/>
            <person name="Argimon S."/>
            <person name="Zhang W."/>
            <person name="Yang X."/>
            <person name="Jeffery I.B."/>
            <person name="Cooney J.C."/>
            <person name="Kagawa T.F."/>
            <person name="Liu W."/>
            <person name="Song Y."/>
            <person name="Salvetti E."/>
            <person name="Wrobel A."/>
            <person name="Rasinkangas P."/>
            <person name="Parkhill J."/>
            <person name="Rea M.C."/>
            <person name="O'Sullivan O."/>
            <person name="Ritari J."/>
            <person name="Douillard F.P."/>
            <person name="Paul Ross R."/>
            <person name="Yang R."/>
            <person name="Briner A.E."/>
            <person name="Felis G.E."/>
            <person name="de Vos W.M."/>
            <person name="Barrangou R."/>
            <person name="Klaenhammer T.R."/>
            <person name="Caufield P.W."/>
            <person name="Cui Y."/>
            <person name="Zhang H."/>
            <person name="O'Toole P.W."/>
        </authorList>
    </citation>
    <scope>NUCLEOTIDE SEQUENCE [LARGE SCALE GENOMIC DNA]</scope>
    <source>
        <strain evidence="18 19">DSM 20509</strain>
    </source>
</reference>
<keyword evidence="2" id="KW-0328">Glycosyltransferase</keyword>
<keyword evidence="7 17" id="KW-1133">Transmembrane helix</keyword>
<dbReference type="PATRIC" id="fig|1423718.3.peg.1690"/>
<evidence type="ECO:0000313" key="18">
    <source>
        <dbReference type="EMBL" id="KRM64974.1"/>
    </source>
</evidence>
<feature type="transmembrane region" description="Helical" evidence="17">
    <location>
        <begin position="194"/>
        <end position="211"/>
    </location>
</feature>
<comment type="caution">
    <text evidence="18">The sequence shown here is derived from an EMBL/GenBank/DDBJ whole genome shotgun (WGS) entry which is preliminary data.</text>
</comment>
<evidence type="ECO:0000256" key="5">
    <source>
        <dbReference type="ARBA" id="ARBA00022960"/>
    </source>
</evidence>
<dbReference type="GO" id="GO:0015648">
    <property type="term" value="F:lipid-linked peptidoglycan transporter activity"/>
    <property type="evidence" value="ECO:0007669"/>
    <property type="project" value="TreeGrafter"/>
</dbReference>
<dbReference type="EC" id="2.4.99.28" evidence="14"/>
<evidence type="ECO:0000256" key="16">
    <source>
        <dbReference type="ARBA" id="ARBA00049966"/>
    </source>
</evidence>
<sequence>MEGGIIRLIFWISRLVIVSMNNLKNKLKYFDLYLFIPYIVLSIIGIIMVYSASSINQAYSGLKSNYYLVRQIIFLFIGLIFFFVASHMNQRIWVRKINIAAFYVIVFLGLVVAVFFNKAINGAKGWINLGLFSIQPAEVCKLLLAIWLARYFAKQEQGKLRGMHYHPIKSNGWLIAGIFPLLGLILITPDLGSLVINSAIIFVIILAANDWSSSQKIMALVGSLVLFYGIINVLRFWNPFSGSRLAYVYQRFVAYFDPFKVATSSGKQLVNSYYALSNGGLLGRGLGNSIQKRGYLPEPYTDFILSIIAEELGFIGVLVVLGLLLWLTLRIFLVGIRSTNTYNSLFCYGIGTFMFVETSLNVGAVCGLLPITGVTLPFVSYGGSSMLVLSVALGMVVNISVSQRRNMEFDPLLKPRRGKRK</sequence>
<protein>
    <recommendedName>
        <fullName evidence="12">Probable peptidoglycan glycosyltransferase FtsW</fullName>
        <ecNumber evidence="14">2.4.99.28</ecNumber>
    </recommendedName>
    <alternativeName>
        <fullName evidence="13">Cell division protein FtsW</fullName>
    </alternativeName>
    <alternativeName>
        <fullName evidence="10">Cell wall polymerase</fullName>
    </alternativeName>
    <alternativeName>
        <fullName evidence="9">Peptidoglycan polymerase</fullName>
    </alternativeName>
</protein>
<dbReference type="EMBL" id="AYYP01000022">
    <property type="protein sequence ID" value="KRM64974.1"/>
    <property type="molecule type" value="Genomic_DNA"/>
</dbReference>
<evidence type="ECO:0000256" key="10">
    <source>
        <dbReference type="ARBA" id="ARBA00033270"/>
    </source>
</evidence>
<comment type="subcellular location">
    <subcellularLocation>
        <location evidence="1">Membrane</location>
        <topology evidence="1">Multi-pass membrane protein</topology>
    </subcellularLocation>
</comment>
<feature type="transmembrane region" description="Helical" evidence="17">
    <location>
        <begin position="97"/>
        <end position="120"/>
    </location>
</feature>
<evidence type="ECO:0000256" key="15">
    <source>
        <dbReference type="ARBA" id="ARBA00049902"/>
    </source>
</evidence>
<evidence type="ECO:0000256" key="14">
    <source>
        <dbReference type="ARBA" id="ARBA00044770"/>
    </source>
</evidence>
<evidence type="ECO:0000256" key="17">
    <source>
        <dbReference type="SAM" id="Phobius"/>
    </source>
</evidence>
<feature type="transmembrane region" description="Helical" evidence="17">
    <location>
        <begin position="218"/>
        <end position="237"/>
    </location>
</feature>
<keyword evidence="5" id="KW-0133">Cell shape</keyword>
<dbReference type="GO" id="GO:0009252">
    <property type="term" value="P:peptidoglycan biosynthetic process"/>
    <property type="evidence" value="ECO:0007669"/>
    <property type="project" value="UniProtKB-KW"/>
</dbReference>
<evidence type="ECO:0000256" key="1">
    <source>
        <dbReference type="ARBA" id="ARBA00004141"/>
    </source>
</evidence>
<evidence type="ECO:0000256" key="11">
    <source>
        <dbReference type="ARBA" id="ARBA00038053"/>
    </source>
</evidence>
<feature type="transmembrane region" description="Helical" evidence="17">
    <location>
        <begin position="345"/>
        <end position="372"/>
    </location>
</feature>
<organism evidence="18 19">
    <name type="scientific">Ligilactobacillus agilis DSM 20509</name>
    <dbReference type="NCBI Taxonomy" id="1423718"/>
    <lineage>
        <taxon>Bacteria</taxon>
        <taxon>Bacillati</taxon>
        <taxon>Bacillota</taxon>
        <taxon>Bacilli</taxon>
        <taxon>Lactobacillales</taxon>
        <taxon>Lactobacillaceae</taxon>
        <taxon>Ligilactobacillus</taxon>
    </lineage>
</organism>
<comment type="similarity">
    <text evidence="11">Belongs to the SEDS family. FtsW subfamily.</text>
</comment>
<keyword evidence="3" id="KW-0808">Transferase</keyword>
<dbReference type="GO" id="GO:0008955">
    <property type="term" value="F:peptidoglycan glycosyltransferase activity"/>
    <property type="evidence" value="ECO:0007669"/>
    <property type="project" value="UniProtKB-EC"/>
</dbReference>
<proteinExistence type="inferred from homology"/>
<comment type="catalytic activity">
    <reaction evidence="15">
        <text>[GlcNAc-(1-&gt;4)-Mur2Ac(oyl-L-Ala-gamma-D-Glu-L-Lys-D-Ala-D-Ala)](n)-di-trans,octa-cis-undecaprenyl diphosphate + beta-D-GlcNAc-(1-&gt;4)-Mur2Ac(oyl-L-Ala-gamma-D-Glu-L-Lys-D-Ala-D-Ala)-di-trans,octa-cis-undecaprenyl diphosphate = [GlcNAc-(1-&gt;4)-Mur2Ac(oyl-L-Ala-gamma-D-Glu-L-Lys-D-Ala-D-Ala)](n+1)-di-trans,octa-cis-undecaprenyl diphosphate + di-trans,octa-cis-undecaprenyl diphosphate + H(+)</text>
        <dbReference type="Rhea" id="RHEA:23708"/>
        <dbReference type="Rhea" id="RHEA-COMP:9602"/>
        <dbReference type="Rhea" id="RHEA-COMP:9603"/>
        <dbReference type="ChEBI" id="CHEBI:15378"/>
        <dbReference type="ChEBI" id="CHEBI:58405"/>
        <dbReference type="ChEBI" id="CHEBI:60033"/>
        <dbReference type="ChEBI" id="CHEBI:78435"/>
        <dbReference type="EC" id="2.4.99.28"/>
    </reaction>
</comment>
<keyword evidence="18" id="KW-0131">Cell cycle</keyword>
<dbReference type="GO" id="GO:0008360">
    <property type="term" value="P:regulation of cell shape"/>
    <property type="evidence" value="ECO:0007669"/>
    <property type="project" value="UniProtKB-KW"/>
</dbReference>